<dbReference type="PATRIC" id="fig|66969.6.peg.1740"/>
<feature type="signal peptide" evidence="1">
    <location>
        <begin position="1"/>
        <end position="23"/>
    </location>
</feature>
<dbReference type="Proteomes" id="UP000054729">
    <property type="component" value="Unassembled WGS sequence"/>
</dbReference>
<dbReference type="OrthoDB" id="9811006at2"/>
<dbReference type="InterPro" id="IPR007372">
    <property type="entry name" value="Lipid/polyisoprenoid-bd_YceI"/>
</dbReference>
<accession>A0A0W1ABU9</accession>
<dbReference type="PANTHER" id="PTHR34406">
    <property type="entry name" value="PROTEIN YCEI"/>
    <property type="match status" value="1"/>
</dbReference>
<dbReference type="Pfam" id="PF04264">
    <property type="entry name" value="YceI"/>
    <property type="match status" value="1"/>
</dbReference>
<gene>
    <name evidence="3" type="primary">ycel</name>
    <name evidence="3" type="ORF">Lwal_1596</name>
</gene>
<dbReference type="PANTHER" id="PTHR34406:SF1">
    <property type="entry name" value="PROTEIN YCEI"/>
    <property type="match status" value="1"/>
</dbReference>
<dbReference type="SUPFAM" id="SSF101874">
    <property type="entry name" value="YceI-like"/>
    <property type="match status" value="1"/>
</dbReference>
<evidence type="ECO:0000256" key="1">
    <source>
        <dbReference type="SAM" id="SignalP"/>
    </source>
</evidence>
<keyword evidence="1" id="KW-0732">Signal</keyword>
<dbReference type="RefSeq" id="WP_095197589.1">
    <property type="nucleotide sequence ID" value="NZ_CAAAIQ010000015.1"/>
</dbReference>
<evidence type="ECO:0000313" key="3">
    <source>
        <dbReference type="EMBL" id="KTD78826.1"/>
    </source>
</evidence>
<evidence type="ECO:0000259" key="2">
    <source>
        <dbReference type="SMART" id="SM00867"/>
    </source>
</evidence>
<dbReference type="SMART" id="SM00867">
    <property type="entry name" value="YceI"/>
    <property type="match status" value="1"/>
</dbReference>
<feature type="chain" id="PRO_5006919563" evidence="1">
    <location>
        <begin position="24"/>
        <end position="193"/>
    </location>
</feature>
<name>A0A0W1ABU9_9GAMM</name>
<dbReference type="AlphaFoldDB" id="A0A0W1ABU9"/>
<dbReference type="Gene3D" id="2.40.128.110">
    <property type="entry name" value="Lipid/polyisoprenoid-binding, YceI-like"/>
    <property type="match status" value="1"/>
</dbReference>
<feature type="domain" description="Lipid/polyisoprenoid-binding YceI-like" evidence="2">
    <location>
        <begin position="27"/>
        <end position="190"/>
    </location>
</feature>
<dbReference type="InterPro" id="IPR036761">
    <property type="entry name" value="TTHA0802/YceI-like_sf"/>
</dbReference>
<reference evidence="3 4" key="1">
    <citation type="submission" date="2015-11" db="EMBL/GenBank/DDBJ databases">
        <title>Genomic analysis of 38 Legionella species identifies large and diverse effector repertoires.</title>
        <authorList>
            <person name="Burstein D."/>
            <person name="Amaro F."/>
            <person name="Zusman T."/>
            <person name="Lifshitz Z."/>
            <person name="Cohen O."/>
            <person name="Gilbert J.A."/>
            <person name="Pupko T."/>
            <person name="Shuman H.A."/>
            <person name="Segal G."/>
        </authorList>
    </citation>
    <scope>NUCLEOTIDE SEQUENCE [LARGE SCALE GENOMIC DNA]</scope>
    <source>
        <strain evidence="3 4">ATCC 51914</strain>
    </source>
</reference>
<sequence>MNATIRRILFGSLGLLALSNSNAAPETYTLDPNHSYVQWNIKHFDFSTQTGKWWAEGTLILDKDNPEKSSVEASVKITGMVTGIDELNKHLQSALFFDAKKFPVASFKSDKVEMTGKDTAKVHGLMTIHGVTKPVTLDVTFNKADINPISNKMTAGFTATTTLKRSDFGVSGLLPGVGDEVNLEINAEASKNN</sequence>
<dbReference type="EMBL" id="LNZB01000038">
    <property type="protein sequence ID" value="KTD78826.1"/>
    <property type="molecule type" value="Genomic_DNA"/>
</dbReference>
<evidence type="ECO:0000313" key="4">
    <source>
        <dbReference type="Proteomes" id="UP000054729"/>
    </source>
</evidence>
<dbReference type="STRING" id="66969.Lwal_1596"/>
<protein>
    <submittedName>
        <fullName evidence="3">Polyprenyl-pyrophosphate binding protein</fullName>
    </submittedName>
</protein>
<keyword evidence="4" id="KW-1185">Reference proteome</keyword>
<proteinExistence type="predicted"/>
<comment type="caution">
    <text evidence="3">The sequence shown here is derived from an EMBL/GenBank/DDBJ whole genome shotgun (WGS) entry which is preliminary data.</text>
</comment>
<organism evidence="3 4">
    <name type="scientific">Legionella waltersii</name>
    <dbReference type="NCBI Taxonomy" id="66969"/>
    <lineage>
        <taxon>Bacteria</taxon>
        <taxon>Pseudomonadati</taxon>
        <taxon>Pseudomonadota</taxon>
        <taxon>Gammaproteobacteria</taxon>
        <taxon>Legionellales</taxon>
        <taxon>Legionellaceae</taxon>
        <taxon>Legionella</taxon>
    </lineage>
</organism>